<name>A0A316XE14_9FLAO</name>
<evidence type="ECO:0000256" key="3">
    <source>
        <dbReference type="ARBA" id="ARBA00022827"/>
    </source>
</evidence>
<dbReference type="EMBL" id="PPED02000001">
    <property type="protein sequence ID" value="PWN71784.1"/>
    <property type="molecule type" value="Genomic_DNA"/>
</dbReference>
<keyword evidence="5" id="KW-0520">NAD</keyword>
<comment type="caution">
    <text evidence="7">The sequence shown here is derived from an EMBL/GenBank/DDBJ whole genome shotgun (WGS) entry which is preliminary data.</text>
</comment>
<dbReference type="InterPro" id="IPR052206">
    <property type="entry name" value="Retinol_saturase"/>
</dbReference>
<keyword evidence="4" id="KW-0521">NADP</keyword>
<dbReference type="Proteomes" id="UP000236594">
    <property type="component" value="Unassembled WGS sequence"/>
</dbReference>
<evidence type="ECO:0000259" key="6">
    <source>
        <dbReference type="Pfam" id="PF01593"/>
    </source>
</evidence>
<dbReference type="Pfam" id="PF01593">
    <property type="entry name" value="Amino_oxidase"/>
    <property type="match status" value="1"/>
</dbReference>
<dbReference type="PANTHER" id="PTHR46091:SF3">
    <property type="entry name" value="AMINE OXIDASE DOMAIN-CONTAINING PROTEIN"/>
    <property type="match status" value="1"/>
</dbReference>
<protein>
    <recommendedName>
        <fullName evidence="6">Amine oxidase domain-containing protein</fullName>
    </recommendedName>
</protein>
<feature type="domain" description="Amine oxidase" evidence="6">
    <location>
        <begin position="27"/>
        <end position="396"/>
    </location>
</feature>
<evidence type="ECO:0000256" key="4">
    <source>
        <dbReference type="ARBA" id="ARBA00022857"/>
    </source>
</evidence>
<evidence type="ECO:0000256" key="1">
    <source>
        <dbReference type="ARBA" id="ARBA00022630"/>
    </source>
</evidence>
<dbReference type="SUPFAM" id="SSF51905">
    <property type="entry name" value="FAD/NAD(P)-binding domain"/>
    <property type="match status" value="1"/>
</dbReference>
<dbReference type="AlphaFoldDB" id="A0A316XE14"/>
<keyword evidence="8" id="KW-1185">Reference proteome</keyword>
<dbReference type="InterPro" id="IPR036188">
    <property type="entry name" value="FAD/NAD-bd_sf"/>
</dbReference>
<keyword evidence="1" id="KW-0285">Flavoprotein</keyword>
<accession>A0A316XE14</accession>
<dbReference type="Gene3D" id="3.90.660.50">
    <property type="match status" value="1"/>
</dbReference>
<keyword evidence="3" id="KW-0274">FAD</keyword>
<organism evidence="7 8">
    <name type="scientific">Chryseobacterium phosphatilyticum</name>
    <dbReference type="NCBI Taxonomy" id="475075"/>
    <lineage>
        <taxon>Bacteria</taxon>
        <taxon>Pseudomonadati</taxon>
        <taxon>Bacteroidota</taxon>
        <taxon>Flavobacteriia</taxon>
        <taxon>Flavobacteriales</taxon>
        <taxon>Weeksellaceae</taxon>
        <taxon>Chryseobacterium group</taxon>
        <taxon>Chryseobacterium</taxon>
    </lineage>
</organism>
<dbReference type="PANTHER" id="PTHR46091">
    <property type="entry name" value="BLR7054 PROTEIN"/>
    <property type="match status" value="1"/>
</dbReference>
<evidence type="ECO:0000313" key="8">
    <source>
        <dbReference type="Proteomes" id="UP000236594"/>
    </source>
</evidence>
<dbReference type="GO" id="GO:0016491">
    <property type="term" value="F:oxidoreductase activity"/>
    <property type="evidence" value="ECO:0007669"/>
    <property type="project" value="InterPro"/>
</dbReference>
<dbReference type="InterPro" id="IPR002937">
    <property type="entry name" value="Amino_oxidase"/>
</dbReference>
<sequence>MIKNLDTDDLVIGAGLCGLMYGLTAVTEGRSVIISEAHHKAGGYATNFYRNKRKFIFDCSQHKVSGIRENVGNLWNTLQRLKLHSLLEEFILHEEIGTVVYKERFIRIPSEPEEIREVLCAHFPEERTGIQQLFKDIESHGYQHYMFFRRLMNEYTINKEILRESRGLAKITAREYFNRIFKGQDIIEVLSPIAIYSGSISNEVNAFYFLHCLYAMFYGGQAYVKGTGQRLSDELLKEFISRGGILLKKNPVYEMEDHQEYMQIKTRKRIINARKVIATCPPEDVLKMLKKDKYTEDFQDVINNFEVGWGHFCVYLVISVPPEEIGIFSPEYLLVSDYGDNFTREDFENDRYYDLFTLSLSNYHRFDPDGGYILQLVMLDHGDRWFHLTEEEYLVRKQKIQEKLIQRAFKTFPDLKGKLIYIESSTPKTNYKFTLATKGSAFAYKMLPKTNLSLLSSFPNDKINLVSTWSGGPGYETAMCFGFTQGKLLSKTQKYESIEEKNTES</sequence>
<dbReference type="RefSeq" id="WP_103248855.1">
    <property type="nucleotide sequence ID" value="NZ_PPED02000001.1"/>
</dbReference>
<reference evidence="7 8" key="1">
    <citation type="submission" date="2018-04" db="EMBL/GenBank/DDBJ databases">
        <title>Draft Genome Sequence of Phosphate-Solubilizing Chryseobacterium sp. ISE14 that is a Biocontrol and Plant Growth-Promoting Rhizobacterium Isolated from Cucumber.</title>
        <authorList>
            <person name="Jeong J.-J."/>
            <person name="Sang M.K."/>
            <person name="Choi I.-G."/>
            <person name="Kim K.D."/>
        </authorList>
    </citation>
    <scope>NUCLEOTIDE SEQUENCE [LARGE SCALE GENOMIC DNA]</scope>
    <source>
        <strain evidence="7 8">ISE14</strain>
    </source>
</reference>
<evidence type="ECO:0000313" key="7">
    <source>
        <dbReference type="EMBL" id="PWN71784.1"/>
    </source>
</evidence>
<dbReference type="Gene3D" id="3.50.50.60">
    <property type="entry name" value="FAD/NAD(P)-binding domain"/>
    <property type="match status" value="2"/>
</dbReference>
<proteinExistence type="predicted"/>
<dbReference type="OrthoDB" id="9814556at2"/>
<evidence type="ECO:0000256" key="2">
    <source>
        <dbReference type="ARBA" id="ARBA00022729"/>
    </source>
</evidence>
<evidence type="ECO:0000256" key="5">
    <source>
        <dbReference type="ARBA" id="ARBA00023027"/>
    </source>
</evidence>
<gene>
    <name evidence="7" type="ORF">C1631_003955</name>
</gene>
<keyword evidence="2" id="KW-0732">Signal</keyword>